<dbReference type="InterPro" id="IPR011009">
    <property type="entry name" value="Kinase-like_dom_sf"/>
</dbReference>
<evidence type="ECO:0000313" key="3">
    <source>
        <dbReference type="Proteomes" id="UP000076584"/>
    </source>
</evidence>
<accession>A0A162NK26</accession>
<keyword evidence="3" id="KW-1185">Reference proteome</keyword>
<dbReference type="EMBL" id="LFIW01000536">
    <property type="protein sequence ID" value="KZL86027.1"/>
    <property type="molecule type" value="Genomic_DNA"/>
</dbReference>
<sequence length="480" mass="52661">MDDVVQRAKYNADRLTNMINDSNNIPQGTRAQLKQLCSELIRTSTLYNLVHHDEVCHIETASTTLSDLAPTELAPTRSSFTIINATLRAFEQDQTPSTTPQYARTISHTYKQLKALHADIRADLVLAIRHTLNLDLFRRNPCAVQLRNTLTTRDPSFEHDIWQIRIQRGDAPLKPSLLLADRVPTSDLWAPTPYLRFDGDGSIVEIRAVSRDDPGMFQRILKLATFLHASASAYVPHCTGFRVDHSHRCMEYLYDASSLHGYHHELYRLSDHLGTPAGHFTRGRREAAARLSSDKIRFAGALARGLSELHAADRAHGDVRAENVWFAVRGGEYEARVSLPLLVGVRLEEGELRRRTGDDDDGGGGGGGGEADLEEAKRRDILAMGVLLLEIGLGGTVAEVRGSAGGGDVIAAAEHLRTLNKIMGGRYTAAVKAALDPRRLSVAFASLKGINGGDGEEVCGLDRAFRVVVVDELLGVVERG</sequence>
<gene>
    <name evidence="2" type="ORF">CI238_08060</name>
</gene>
<name>A0A162NK26_COLIC</name>
<dbReference type="Proteomes" id="UP000076584">
    <property type="component" value="Unassembled WGS sequence"/>
</dbReference>
<protein>
    <recommendedName>
        <fullName evidence="4">Protein kinase domain-containing protein</fullName>
    </recommendedName>
</protein>
<evidence type="ECO:0000256" key="1">
    <source>
        <dbReference type="SAM" id="MobiDB-lite"/>
    </source>
</evidence>
<organism evidence="2 3">
    <name type="scientific">Colletotrichum incanum</name>
    <name type="common">Soybean anthracnose fungus</name>
    <dbReference type="NCBI Taxonomy" id="1573173"/>
    <lineage>
        <taxon>Eukaryota</taxon>
        <taxon>Fungi</taxon>
        <taxon>Dikarya</taxon>
        <taxon>Ascomycota</taxon>
        <taxon>Pezizomycotina</taxon>
        <taxon>Sordariomycetes</taxon>
        <taxon>Hypocreomycetidae</taxon>
        <taxon>Glomerellales</taxon>
        <taxon>Glomerellaceae</taxon>
        <taxon>Colletotrichum</taxon>
        <taxon>Colletotrichum spaethianum species complex</taxon>
    </lineage>
</organism>
<reference evidence="2 3" key="1">
    <citation type="submission" date="2015-06" db="EMBL/GenBank/DDBJ databases">
        <title>Survival trade-offs in plant roots during colonization by closely related pathogenic and mutualistic fungi.</title>
        <authorList>
            <person name="Hacquard S."/>
            <person name="Kracher B."/>
            <person name="Hiruma K."/>
            <person name="Weinman A."/>
            <person name="Muench P."/>
            <person name="Garrido Oter R."/>
            <person name="Ver Loren van Themaat E."/>
            <person name="Dallerey J.-F."/>
            <person name="Damm U."/>
            <person name="Henrissat B."/>
            <person name="Lespinet O."/>
            <person name="Thon M."/>
            <person name="Kemen E."/>
            <person name="McHardy A.C."/>
            <person name="Schulze-Lefert P."/>
            <person name="O'Connell R.J."/>
        </authorList>
    </citation>
    <scope>NUCLEOTIDE SEQUENCE [LARGE SCALE GENOMIC DNA]</scope>
    <source>
        <strain evidence="2 3">MAFF 238704</strain>
    </source>
</reference>
<evidence type="ECO:0008006" key="4">
    <source>
        <dbReference type="Google" id="ProtNLM"/>
    </source>
</evidence>
<comment type="caution">
    <text evidence="2">The sequence shown here is derived from an EMBL/GenBank/DDBJ whole genome shotgun (WGS) entry which is preliminary data.</text>
</comment>
<proteinExistence type="predicted"/>
<feature type="region of interest" description="Disordered" evidence="1">
    <location>
        <begin position="353"/>
        <end position="372"/>
    </location>
</feature>
<evidence type="ECO:0000313" key="2">
    <source>
        <dbReference type="EMBL" id="KZL86027.1"/>
    </source>
</evidence>
<dbReference type="SUPFAM" id="SSF56112">
    <property type="entry name" value="Protein kinase-like (PK-like)"/>
    <property type="match status" value="1"/>
</dbReference>
<dbReference type="AlphaFoldDB" id="A0A162NK26"/>